<name>E4L9N8_9FIRM</name>
<dbReference type="RefSeq" id="WP_007554878.1">
    <property type="nucleotide sequence ID" value="NZ_AENT01000024.1"/>
</dbReference>
<accession>E4L9N8</accession>
<comment type="caution">
    <text evidence="2">The sequence shown here is derived from an EMBL/GenBank/DDBJ whole genome shotgun (WGS) entry which is preliminary data.</text>
</comment>
<sequence length="113" mass="13612">MTNNNEEILIAIMEEVQDKINDIHSIMQNILIEEAADDLEEKIMYLYHLRAGLDSLTNVLEKIEENLLENEEKDDEEFYILREKLKKEYKKSRKKKKSKKKSQEEIKNRKLEK</sequence>
<evidence type="ECO:0000256" key="1">
    <source>
        <dbReference type="SAM" id="MobiDB-lite"/>
    </source>
</evidence>
<gene>
    <name evidence="2" type="ORF">HMPREF9220_0466</name>
</gene>
<protein>
    <submittedName>
        <fullName evidence="2">Uncharacterized protein</fullName>
    </submittedName>
</protein>
<dbReference type="AlphaFoldDB" id="E4L9N8"/>
<reference evidence="2 3" key="1">
    <citation type="submission" date="2010-11" db="EMBL/GenBank/DDBJ databases">
        <authorList>
            <person name="Durkin A.S."/>
            <person name="Madupu R."/>
            <person name="Torralba M."/>
            <person name="Gillis M."/>
            <person name="Methe B."/>
            <person name="Sutton G."/>
            <person name="Nelson K.E."/>
        </authorList>
    </citation>
    <scope>NUCLEOTIDE SEQUENCE [LARGE SCALE GENOMIC DNA]</scope>
    <source>
        <strain evidence="2 3">UPII 345-E</strain>
    </source>
</reference>
<organism evidence="2 3">
    <name type="scientific">Dialister micraerophilus UPII 345-E</name>
    <dbReference type="NCBI Taxonomy" id="910314"/>
    <lineage>
        <taxon>Bacteria</taxon>
        <taxon>Bacillati</taxon>
        <taxon>Bacillota</taxon>
        <taxon>Negativicutes</taxon>
        <taxon>Veillonellales</taxon>
        <taxon>Veillonellaceae</taxon>
        <taxon>Dialister</taxon>
    </lineage>
</organism>
<evidence type="ECO:0000313" key="3">
    <source>
        <dbReference type="Proteomes" id="UP000004594"/>
    </source>
</evidence>
<evidence type="ECO:0000313" key="2">
    <source>
        <dbReference type="EMBL" id="EFR42589.1"/>
    </source>
</evidence>
<dbReference type="EMBL" id="AENT01000024">
    <property type="protein sequence ID" value="EFR42589.1"/>
    <property type="molecule type" value="Genomic_DNA"/>
</dbReference>
<proteinExistence type="predicted"/>
<feature type="compositionally biased region" description="Basic and acidic residues" evidence="1">
    <location>
        <begin position="101"/>
        <end position="113"/>
    </location>
</feature>
<feature type="compositionally biased region" description="Basic residues" evidence="1">
    <location>
        <begin position="90"/>
        <end position="100"/>
    </location>
</feature>
<feature type="region of interest" description="Disordered" evidence="1">
    <location>
        <begin position="90"/>
        <end position="113"/>
    </location>
</feature>
<dbReference type="Proteomes" id="UP000004594">
    <property type="component" value="Unassembled WGS sequence"/>
</dbReference>